<name>A0A086TLY9_9FUNG</name>
<dbReference type="AlphaFoldDB" id="A0A086TLY9"/>
<feature type="signal peptide" evidence="2">
    <location>
        <begin position="1"/>
        <end position="21"/>
    </location>
</feature>
<feature type="chain" id="PRO_5001815742" description="Extracellular membrane protein CFEM domain-containing protein" evidence="2">
    <location>
        <begin position="22"/>
        <end position="165"/>
    </location>
</feature>
<proteinExistence type="predicted"/>
<keyword evidence="4" id="KW-1185">Reference proteome</keyword>
<evidence type="ECO:0000313" key="3">
    <source>
        <dbReference type="EMBL" id="KFH62966.1"/>
    </source>
</evidence>
<feature type="region of interest" description="Disordered" evidence="1">
    <location>
        <begin position="108"/>
        <end position="142"/>
    </location>
</feature>
<gene>
    <name evidence="3" type="ORF">MVEG_11004</name>
</gene>
<accession>A0A086TLY9</accession>
<sequence>MKTSSSIILAATLALLASVSAQTAEPPADRWCKAFGVSCLKAADTVCGVNRQAKWNCKSYFNANVCQSYEVVCNCIPNGGALTAASKEALINTFQVTNGACQNVPMGPGPSNPVTTAPPVIAPPGLTGSLPTSTPTPTARASAGTIKSNAALAAAAAMGAAVLAL</sequence>
<protein>
    <recommendedName>
        <fullName evidence="5">Extracellular membrane protein CFEM domain-containing protein</fullName>
    </recommendedName>
</protein>
<evidence type="ECO:0000256" key="1">
    <source>
        <dbReference type="SAM" id="MobiDB-lite"/>
    </source>
</evidence>
<keyword evidence="2" id="KW-0732">Signal</keyword>
<evidence type="ECO:0000256" key="2">
    <source>
        <dbReference type="SAM" id="SignalP"/>
    </source>
</evidence>
<organism evidence="3 4">
    <name type="scientific">Podila verticillata NRRL 6337</name>
    <dbReference type="NCBI Taxonomy" id="1069443"/>
    <lineage>
        <taxon>Eukaryota</taxon>
        <taxon>Fungi</taxon>
        <taxon>Fungi incertae sedis</taxon>
        <taxon>Mucoromycota</taxon>
        <taxon>Mortierellomycotina</taxon>
        <taxon>Mortierellomycetes</taxon>
        <taxon>Mortierellales</taxon>
        <taxon>Mortierellaceae</taxon>
        <taxon>Podila</taxon>
    </lineage>
</organism>
<evidence type="ECO:0000313" key="4">
    <source>
        <dbReference type="Proteomes" id="UP000243308"/>
    </source>
</evidence>
<feature type="compositionally biased region" description="Low complexity" evidence="1">
    <location>
        <begin position="113"/>
        <end position="138"/>
    </location>
</feature>
<reference evidence="3 4" key="1">
    <citation type="submission" date="2011-02" db="EMBL/GenBank/DDBJ databases">
        <title>The Genome Sequence of Mortierella verticillata NRRL 6337.</title>
        <authorList>
            <consortium name="The Broad Institute Genome Sequencing Platform"/>
            <person name="Russ C."/>
            <person name="Cuomo C."/>
            <person name="Burger G."/>
            <person name="Gray M.W."/>
            <person name="Holland P.W.H."/>
            <person name="King N."/>
            <person name="Lang F.B.F."/>
            <person name="Roger A.J."/>
            <person name="Ruiz-Trillo I."/>
            <person name="Young S.K."/>
            <person name="Zeng Q."/>
            <person name="Gargeya S."/>
            <person name="Alvarado L."/>
            <person name="Berlin A."/>
            <person name="Chapman S.B."/>
            <person name="Chen Z."/>
            <person name="Freedman E."/>
            <person name="Gellesch M."/>
            <person name="Goldberg J."/>
            <person name="Griggs A."/>
            <person name="Gujja S."/>
            <person name="Heilman E."/>
            <person name="Heiman D."/>
            <person name="Howarth C."/>
            <person name="Mehta T."/>
            <person name="Neiman D."/>
            <person name="Pearson M."/>
            <person name="Roberts A."/>
            <person name="Saif S."/>
            <person name="Shea T."/>
            <person name="Shenoy N."/>
            <person name="Sisk P."/>
            <person name="Stolte C."/>
            <person name="Sykes S."/>
            <person name="White J."/>
            <person name="Yandava C."/>
            <person name="Haas B."/>
            <person name="Nusbaum C."/>
            <person name="Birren B."/>
        </authorList>
    </citation>
    <scope>NUCLEOTIDE SEQUENCE [LARGE SCALE GENOMIC DNA]</scope>
    <source>
        <strain evidence="3 4">NRRL 6337</strain>
    </source>
</reference>
<dbReference type="Proteomes" id="UP000243308">
    <property type="component" value="Unassembled WGS sequence"/>
</dbReference>
<dbReference type="OrthoDB" id="2432388at2759"/>
<evidence type="ECO:0008006" key="5">
    <source>
        <dbReference type="Google" id="ProtNLM"/>
    </source>
</evidence>
<dbReference type="EMBL" id="KN042429">
    <property type="protein sequence ID" value="KFH62966.1"/>
    <property type="molecule type" value="Genomic_DNA"/>
</dbReference>